<dbReference type="EMBL" id="QFLI01000010">
    <property type="protein sequence ID" value="PXX97151.1"/>
    <property type="molecule type" value="Genomic_DNA"/>
</dbReference>
<keyword evidence="2" id="KW-1185">Reference proteome</keyword>
<evidence type="ECO:0000313" key="2">
    <source>
        <dbReference type="Proteomes" id="UP000248079"/>
    </source>
</evidence>
<dbReference type="InterPro" id="IPR046228">
    <property type="entry name" value="DUF6261"/>
</dbReference>
<reference evidence="1 2" key="1">
    <citation type="submission" date="2018-05" db="EMBL/GenBank/DDBJ databases">
        <title>Marinifilum breve JC075T sp. nov., a marine bacterium isolated from Yongle Blue Hole in the South China Sea.</title>
        <authorList>
            <person name="Fu T."/>
        </authorList>
    </citation>
    <scope>NUCLEOTIDE SEQUENCE [LARGE SCALE GENOMIC DNA]</scope>
    <source>
        <strain evidence="1 2">JC075</strain>
    </source>
</reference>
<name>A0A2V3ZSI1_9BACT</name>
<proteinExistence type="predicted"/>
<organism evidence="1 2">
    <name type="scientific">Marinifilum breve</name>
    <dbReference type="NCBI Taxonomy" id="2184082"/>
    <lineage>
        <taxon>Bacteria</taxon>
        <taxon>Pseudomonadati</taxon>
        <taxon>Bacteroidota</taxon>
        <taxon>Bacteroidia</taxon>
        <taxon>Marinilabiliales</taxon>
        <taxon>Marinifilaceae</taxon>
    </lineage>
</organism>
<protein>
    <submittedName>
        <fullName evidence="1">Uncharacterized protein</fullName>
    </submittedName>
</protein>
<dbReference type="Pfam" id="PF19775">
    <property type="entry name" value="DUF6261"/>
    <property type="match status" value="1"/>
</dbReference>
<gene>
    <name evidence="1" type="ORF">DF185_19230</name>
</gene>
<accession>A0A2V3ZSI1</accession>
<dbReference type="RefSeq" id="WP_110362670.1">
    <property type="nucleotide sequence ID" value="NZ_QFLI01000010.1"/>
</dbReference>
<dbReference type="Proteomes" id="UP000248079">
    <property type="component" value="Unassembled WGS sequence"/>
</dbReference>
<sequence length="243" mass="28736">MEKILSKIDHKIMSTLCNDIICIKLNSVLKEDIYFMSKLSAIKELTEKLIDKTNEEWRTKRVRKFDNIRNTDLRAIFYLVEAYSYRREDDKKQSALKLKEILDRFGLQIIKKSYVDKSSSTRALLAQLKSEKLKYDREQIADLDQLISNLEQSQQDYYNALSLQLEDDLKRKNSKPAHILSIELRKLINEEFAPYIHAMKLANKEAYVYHSKKLSTIIKSYNAEVRNHQNYLKRKKQSHLASI</sequence>
<evidence type="ECO:0000313" key="1">
    <source>
        <dbReference type="EMBL" id="PXX97151.1"/>
    </source>
</evidence>
<dbReference type="OrthoDB" id="1122420at2"/>
<comment type="caution">
    <text evidence="1">The sequence shown here is derived from an EMBL/GenBank/DDBJ whole genome shotgun (WGS) entry which is preliminary data.</text>
</comment>
<dbReference type="AlphaFoldDB" id="A0A2V3ZSI1"/>